<evidence type="ECO:0000256" key="1">
    <source>
        <dbReference type="ARBA" id="ARBA00005417"/>
    </source>
</evidence>
<accession>A0ABX0IIF4</accession>
<protein>
    <submittedName>
        <fullName evidence="6">ATP-binding cassette domain-containing protein</fullName>
    </submittedName>
</protein>
<comment type="similarity">
    <text evidence="1">Belongs to the ABC transporter superfamily.</text>
</comment>
<name>A0ABX0IIF4_9ACTN</name>
<dbReference type="PROSITE" id="PS00211">
    <property type="entry name" value="ABC_TRANSPORTER_1"/>
    <property type="match status" value="1"/>
</dbReference>
<dbReference type="PANTHER" id="PTHR42798:SF7">
    <property type="entry name" value="ALPHA-D-RIBOSE 1-METHYLPHOSPHONATE 5-TRIPHOSPHATE SYNTHASE SUBUNIT PHNL"/>
    <property type="match status" value="1"/>
</dbReference>
<comment type="caution">
    <text evidence="6">The sequence shown here is derived from an EMBL/GenBank/DDBJ whole genome shotgun (WGS) entry which is preliminary data.</text>
</comment>
<dbReference type="PROSITE" id="PS50893">
    <property type="entry name" value="ABC_TRANSPORTER_2"/>
    <property type="match status" value="1"/>
</dbReference>
<dbReference type="RefSeq" id="WP_166338545.1">
    <property type="nucleotide sequence ID" value="NZ_WPCR01000002.1"/>
</dbReference>
<dbReference type="InterPro" id="IPR017911">
    <property type="entry name" value="MacB-like_ATP-bd"/>
</dbReference>
<dbReference type="InterPro" id="IPR003593">
    <property type="entry name" value="AAA+_ATPase"/>
</dbReference>
<sequence length="264" mass="27847">MTSEDNAAKRRSGHVVISAENVRKSYGGAAGSSDVLDGVSVDVFAGDFTVIMGPSGAGKTTLLNCLSGLESIDAGEVAYEGTSFARLSDRQMSDVRAASFGFVFQSPRLVSNLTLYENILVAGLLSPNLTDRQARDKADALVRALGIESAARHLPNQVSGGEAQRAAVARALVCEPSIVFADEPTGALNQANSEELLDILCESNAAGQTILMVTHDVKAALRATRIVYLRDGSVEGELDIGTYDKAASAAREREIVGWLADQGW</sequence>
<keyword evidence="3" id="KW-0547">Nucleotide-binding</keyword>
<dbReference type="GO" id="GO:0005524">
    <property type="term" value="F:ATP binding"/>
    <property type="evidence" value="ECO:0007669"/>
    <property type="project" value="UniProtKB-KW"/>
</dbReference>
<evidence type="ECO:0000256" key="2">
    <source>
        <dbReference type="ARBA" id="ARBA00022448"/>
    </source>
</evidence>
<dbReference type="InterPro" id="IPR003439">
    <property type="entry name" value="ABC_transporter-like_ATP-bd"/>
</dbReference>
<dbReference type="InterPro" id="IPR027417">
    <property type="entry name" value="P-loop_NTPase"/>
</dbReference>
<keyword evidence="7" id="KW-1185">Reference proteome</keyword>
<organism evidence="6 7">
    <name type="scientific">Xiamenia xianingshaonis</name>
    <dbReference type="NCBI Taxonomy" id="2682776"/>
    <lineage>
        <taxon>Bacteria</taxon>
        <taxon>Bacillati</taxon>
        <taxon>Actinomycetota</taxon>
        <taxon>Coriobacteriia</taxon>
        <taxon>Eggerthellales</taxon>
        <taxon>Eggerthellaceae</taxon>
        <taxon>Xiamenia</taxon>
    </lineage>
</organism>
<dbReference type="PANTHER" id="PTHR42798">
    <property type="entry name" value="LIPOPROTEIN-RELEASING SYSTEM ATP-BINDING PROTEIN LOLD"/>
    <property type="match status" value="1"/>
</dbReference>
<dbReference type="CDD" id="cd03255">
    <property type="entry name" value="ABC_MJ0796_LolCDE_FtsE"/>
    <property type="match status" value="1"/>
</dbReference>
<evidence type="ECO:0000256" key="3">
    <source>
        <dbReference type="ARBA" id="ARBA00022741"/>
    </source>
</evidence>
<keyword evidence="2" id="KW-0813">Transport</keyword>
<reference evidence="6 7" key="1">
    <citation type="submission" date="2019-11" db="EMBL/GenBank/DDBJ databases">
        <title>Eggerthellaceae novel genus isolated from the rectal contents of marmort.</title>
        <authorList>
            <person name="Zhang G."/>
        </authorList>
    </citation>
    <scope>NUCLEOTIDE SEQUENCE [LARGE SCALE GENOMIC DNA]</scope>
    <source>
        <strain evidence="7">zg-886</strain>
    </source>
</reference>
<dbReference type="EMBL" id="WPCR01000002">
    <property type="protein sequence ID" value="NHM13596.1"/>
    <property type="molecule type" value="Genomic_DNA"/>
</dbReference>
<evidence type="ECO:0000259" key="5">
    <source>
        <dbReference type="PROSITE" id="PS50893"/>
    </source>
</evidence>
<gene>
    <name evidence="6" type="ORF">GMI68_02215</name>
</gene>
<dbReference type="SUPFAM" id="SSF52540">
    <property type="entry name" value="P-loop containing nucleoside triphosphate hydrolases"/>
    <property type="match status" value="1"/>
</dbReference>
<keyword evidence="4 6" id="KW-0067">ATP-binding</keyword>
<evidence type="ECO:0000256" key="4">
    <source>
        <dbReference type="ARBA" id="ARBA00022840"/>
    </source>
</evidence>
<evidence type="ECO:0000313" key="6">
    <source>
        <dbReference type="EMBL" id="NHM13596.1"/>
    </source>
</evidence>
<dbReference type="InterPro" id="IPR017871">
    <property type="entry name" value="ABC_transporter-like_CS"/>
</dbReference>
<dbReference type="Gene3D" id="3.40.50.300">
    <property type="entry name" value="P-loop containing nucleotide triphosphate hydrolases"/>
    <property type="match status" value="1"/>
</dbReference>
<proteinExistence type="inferred from homology"/>
<dbReference type="SMART" id="SM00382">
    <property type="entry name" value="AAA"/>
    <property type="match status" value="1"/>
</dbReference>
<feature type="domain" description="ABC transporter" evidence="5">
    <location>
        <begin position="17"/>
        <end position="256"/>
    </location>
</feature>
<dbReference type="Pfam" id="PF00005">
    <property type="entry name" value="ABC_tran"/>
    <property type="match status" value="1"/>
</dbReference>
<evidence type="ECO:0000313" key="7">
    <source>
        <dbReference type="Proteomes" id="UP000636394"/>
    </source>
</evidence>
<dbReference type="Proteomes" id="UP000636394">
    <property type="component" value="Unassembled WGS sequence"/>
</dbReference>